<dbReference type="EMBL" id="CAJNOL010000282">
    <property type="protein sequence ID" value="CAF0982269.1"/>
    <property type="molecule type" value="Genomic_DNA"/>
</dbReference>
<dbReference type="Gene3D" id="1.20.1280.50">
    <property type="match status" value="1"/>
</dbReference>
<dbReference type="EMBL" id="CAJNOO010000082">
    <property type="protein sequence ID" value="CAF0791571.1"/>
    <property type="molecule type" value="Genomic_DNA"/>
</dbReference>
<dbReference type="PANTHER" id="PTHR15933:SF20">
    <property type="entry name" value="F-BOX DOMAIN-CONTAINING PROTEIN"/>
    <property type="match status" value="1"/>
</dbReference>
<reference evidence="10" key="1">
    <citation type="submission" date="2021-02" db="EMBL/GenBank/DDBJ databases">
        <authorList>
            <person name="Nowell W R."/>
        </authorList>
    </citation>
    <scope>NUCLEOTIDE SEQUENCE</scope>
</reference>
<dbReference type="PROSITE" id="PS50145">
    <property type="entry name" value="ZF_TRAF"/>
    <property type="match status" value="1"/>
</dbReference>
<keyword evidence="3" id="KW-0833">Ubl conjugation pathway</keyword>
<gene>
    <name evidence="12" type="ORF">JXQ802_LOCUS13240</name>
    <name evidence="11" type="ORF">PYM288_LOCUS11875</name>
    <name evidence="8" type="ORF">RFH988_LOCUS3447</name>
    <name evidence="9" type="ORF">SEV965_LOCUS2605</name>
    <name evidence="10" type="ORF">ZHD862_LOCUS5785</name>
</gene>
<evidence type="ECO:0000313" key="10">
    <source>
        <dbReference type="EMBL" id="CAF0869040.1"/>
    </source>
</evidence>
<proteinExistence type="predicted"/>
<keyword evidence="4 5" id="KW-0862">Zinc</keyword>
<evidence type="ECO:0000313" key="12">
    <source>
        <dbReference type="EMBL" id="CAF0982269.1"/>
    </source>
</evidence>
<dbReference type="Pfam" id="PF15965">
    <property type="entry name" value="zf-TRAF_2"/>
    <property type="match status" value="1"/>
</dbReference>
<evidence type="ECO:0000256" key="3">
    <source>
        <dbReference type="ARBA" id="ARBA00022786"/>
    </source>
</evidence>
<dbReference type="Proteomes" id="UP000663882">
    <property type="component" value="Unassembled WGS sequence"/>
</dbReference>
<dbReference type="Gene3D" id="3.30.40.150">
    <property type="entry name" value="TRAF-like zinc-finger, N-terminal subdomain"/>
    <property type="match status" value="1"/>
</dbReference>
<dbReference type="Pfam" id="PF15966">
    <property type="entry name" value="F-box_4"/>
    <property type="match status" value="1"/>
</dbReference>
<dbReference type="OrthoDB" id="5918172at2759"/>
<dbReference type="EMBL" id="CAJNOT010000156">
    <property type="protein sequence ID" value="CAF0869040.1"/>
    <property type="molecule type" value="Genomic_DNA"/>
</dbReference>
<dbReference type="PANTHER" id="PTHR15933">
    <property type="entry name" value="PROTEIN CBG16327"/>
    <property type="match status" value="1"/>
</dbReference>
<dbReference type="InterPro" id="IPR043013">
    <property type="entry name" value="Znf_TRAF_N"/>
</dbReference>
<dbReference type="InterPro" id="IPR036047">
    <property type="entry name" value="F-box-like_dom_sf"/>
</dbReference>
<evidence type="ECO:0000256" key="5">
    <source>
        <dbReference type="PROSITE-ProRule" id="PRU00207"/>
    </source>
</evidence>
<dbReference type="EMBL" id="CAJNOH010000210">
    <property type="protein sequence ID" value="CAF0946330.1"/>
    <property type="molecule type" value="Genomic_DNA"/>
</dbReference>
<accession>A0A813X7S8</accession>
<dbReference type="InterPro" id="IPR031890">
    <property type="entry name" value="Fbxo30/Fbxo40"/>
</dbReference>
<evidence type="ECO:0000256" key="2">
    <source>
        <dbReference type="ARBA" id="ARBA00022771"/>
    </source>
</evidence>
<dbReference type="SUPFAM" id="SSF49599">
    <property type="entry name" value="TRAF domain-like"/>
    <property type="match status" value="1"/>
</dbReference>
<evidence type="ECO:0000313" key="8">
    <source>
        <dbReference type="EMBL" id="CAF0791571.1"/>
    </source>
</evidence>
<evidence type="ECO:0000313" key="14">
    <source>
        <dbReference type="Proteomes" id="UP000663870"/>
    </source>
</evidence>
<dbReference type="GO" id="GO:0061630">
    <property type="term" value="F:ubiquitin protein ligase activity"/>
    <property type="evidence" value="ECO:0007669"/>
    <property type="project" value="InterPro"/>
</dbReference>
<dbReference type="PROSITE" id="PS50181">
    <property type="entry name" value="FBOX"/>
    <property type="match status" value="1"/>
</dbReference>
<name>A0A813X7S8_9BILA</name>
<dbReference type="InterPro" id="IPR001810">
    <property type="entry name" value="F-box_dom"/>
</dbReference>
<dbReference type="InterPro" id="IPR001293">
    <property type="entry name" value="Znf_TRAF"/>
</dbReference>
<keyword evidence="1 5" id="KW-0479">Metal-binding</keyword>
<dbReference type="SMART" id="SM00256">
    <property type="entry name" value="FBOX"/>
    <property type="match status" value="1"/>
</dbReference>
<evidence type="ECO:0000256" key="4">
    <source>
        <dbReference type="ARBA" id="ARBA00022833"/>
    </source>
</evidence>
<dbReference type="EMBL" id="CAJNOU010000060">
    <property type="protein sequence ID" value="CAF0841034.1"/>
    <property type="molecule type" value="Genomic_DNA"/>
</dbReference>
<feature type="zinc finger region" description="TRAF-type" evidence="5">
    <location>
        <begin position="41"/>
        <end position="84"/>
    </location>
</feature>
<dbReference type="Proteomes" id="UP000663870">
    <property type="component" value="Unassembled WGS sequence"/>
</dbReference>
<dbReference type="Proteomes" id="UP000663854">
    <property type="component" value="Unassembled WGS sequence"/>
</dbReference>
<evidence type="ECO:0000313" key="9">
    <source>
        <dbReference type="EMBL" id="CAF0841034.1"/>
    </source>
</evidence>
<dbReference type="GO" id="GO:0008270">
    <property type="term" value="F:zinc ion binding"/>
    <property type="evidence" value="ECO:0007669"/>
    <property type="project" value="UniProtKB-KW"/>
</dbReference>
<evidence type="ECO:0000256" key="1">
    <source>
        <dbReference type="ARBA" id="ARBA00022723"/>
    </source>
</evidence>
<sequence>MAHEHCNKCFLINCVHTSSCPLIYCPNGCLSRMHECKRDDHENICLNAYIPCLNVNYGCPSIIRRFDLSRHLRICPASITVCSFIYNHEYYLNNLENSMNKNFIEIMAYRDNIWHEHVTEFEKRQEKLYSNLKYNKSKNKQVEHLIRSEKYRYITMPECMLSKGDGVICAACRKHLRQLEENEDQRLSELSEEERNMMIDFNLHYDKYSDPMTIPSLVKMSSTLINSCDISIPPSSTPVTQNSTKELSQNDLMPIISDMELPSSYIYRLNYFSSNKYLKNLTSFNKKPRFYCHALCRRDEIEQHWHIHFRIDCILNSSLIQQCPKSQYGCKFQYERLEPCQINGQSIRIRFDQINDAIAFDWYPTIIEDYNEKLDLLSLPSEILTNILLKLDSLSLRNISLVCHRLRALCQNLLPSRGIVVTEHERNVLSHGDITWIERQKHWLFTNTSSAVPKWQLKTPNKLTSLNQHLITCPYGETKDLKNEPPFALIEWSNANVVLKPIE</sequence>
<keyword evidence="2 5" id="KW-0863">Zinc-finger</keyword>
<evidence type="ECO:0000313" key="11">
    <source>
        <dbReference type="EMBL" id="CAF0946330.1"/>
    </source>
</evidence>
<dbReference type="SUPFAM" id="SSF81383">
    <property type="entry name" value="F-box domain"/>
    <property type="match status" value="1"/>
</dbReference>
<evidence type="ECO:0000259" key="6">
    <source>
        <dbReference type="PROSITE" id="PS50145"/>
    </source>
</evidence>
<protein>
    <submittedName>
        <fullName evidence="10">Uncharacterized protein</fullName>
    </submittedName>
</protein>
<organism evidence="10 13">
    <name type="scientific">Rotaria sordida</name>
    <dbReference type="NCBI Taxonomy" id="392033"/>
    <lineage>
        <taxon>Eukaryota</taxon>
        <taxon>Metazoa</taxon>
        <taxon>Spiralia</taxon>
        <taxon>Gnathifera</taxon>
        <taxon>Rotifera</taxon>
        <taxon>Eurotatoria</taxon>
        <taxon>Bdelloidea</taxon>
        <taxon>Philodinida</taxon>
        <taxon>Philodinidae</taxon>
        <taxon>Rotaria</taxon>
    </lineage>
</organism>
<keyword evidence="14" id="KW-1185">Reference proteome</keyword>
<evidence type="ECO:0000313" key="13">
    <source>
        <dbReference type="Proteomes" id="UP000663864"/>
    </source>
</evidence>
<dbReference type="Proteomes" id="UP000663864">
    <property type="component" value="Unassembled WGS sequence"/>
</dbReference>
<dbReference type="AlphaFoldDB" id="A0A813X7S8"/>
<feature type="domain" description="F-box" evidence="7">
    <location>
        <begin position="373"/>
        <end position="409"/>
    </location>
</feature>
<feature type="domain" description="TRAF-type" evidence="6">
    <location>
        <begin position="41"/>
        <end position="84"/>
    </location>
</feature>
<comment type="caution">
    <text evidence="10">The sequence shown here is derived from an EMBL/GenBank/DDBJ whole genome shotgun (WGS) entry which is preliminary data.</text>
</comment>
<dbReference type="Proteomes" id="UP000663889">
    <property type="component" value="Unassembled WGS sequence"/>
</dbReference>
<evidence type="ECO:0000259" key="7">
    <source>
        <dbReference type="PROSITE" id="PS50181"/>
    </source>
</evidence>